<dbReference type="SUPFAM" id="SSF47090">
    <property type="entry name" value="PGBD-like"/>
    <property type="match status" value="1"/>
</dbReference>
<dbReference type="Pfam" id="PF01471">
    <property type="entry name" value="PG_binding_1"/>
    <property type="match status" value="1"/>
</dbReference>
<comment type="caution">
    <text evidence="3">The sequence shown here is derived from an EMBL/GenBank/DDBJ whole genome shotgun (WGS) entry which is preliminary data.</text>
</comment>
<dbReference type="InterPro" id="IPR002477">
    <property type="entry name" value="Peptidoglycan-bd-like"/>
</dbReference>
<feature type="domain" description="Peptidoglycan binding-like" evidence="2">
    <location>
        <begin position="78"/>
        <end position="132"/>
    </location>
</feature>
<protein>
    <submittedName>
        <fullName evidence="3">Peptidoglycan-binding domain-containing protein</fullName>
    </submittedName>
</protein>
<keyword evidence="4" id="KW-1185">Reference proteome</keyword>
<evidence type="ECO:0000259" key="2">
    <source>
        <dbReference type="Pfam" id="PF01471"/>
    </source>
</evidence>
<feature type="chain" id="PRO_5046076216" evidence="1">
    <location>
        <begin position="28"/>
        <end position="153"/>
    </location>
</feature>
<dbReference type="RefSeq" id="WP_277193372.1">
    <property type="nucleotide sequence ID" value="NZ_JAROAV010000050.1"/>
</dbReference>
<gene>
    <name evidence="3" type="ORF">P4R38_17995</name>
</gene>
<sequence>MKTLKFRTMSVPAAAAMALVASGGVMAVGSVESAHAATYQCTSSTNFWHNDSSVDKYITLPTYRGNSSCELRHGAANSGVTVLQRAMTACYALGVKADGSFGPATETALKTLQSRLKIEPDGVYGPITRSAMVWDARTRAGAGAGCWKAVNYI</sequence>
<dbReference type="InterPro" id="IPR036365">
    <property type="entry name" value="PGBD-like_sf"/>
</dbReference>
<evidence type="ECO:0000313" key="3">
    <source>
        <dbReference type="EMBL" id="MDF8266146.1"/>
    </source>
</evidence>
<dbReference type="EMBL" id="JAROAV010000050">
    <property type="protein sequence ID" value="MDF8266146.1"/>
    <property type="molecule type" value="Genomic_DNA"/>
</dbReference>
<reference evidence="3 4" key="1">
    <citation type="submission" date="2023-03" db="EMBL/GenBank/DDBJ databases">
        <title>YIM 133296 draft genome.</title>
        <authorList>
            <person name="Xiong L."/>
        </authorList>
    </citation>
    <scope>NUCLEOTIDE SEQUENCE [LARGE SCALE GENOMIC DNA]</scope>
    <source>
        <strain evidence="3 4">YIM 133296</strain>
    </source>
</reference>
<evidence type="ECO:0000256" key="1">
    <source>
        <dbReference type="SAM" id="SignalP"/>
    </source>
</evidence>
<keyword evidence="1" id="KW-0732">Signal</keyword>
<dbReference type="Proteomes" id="UP001528912">
    <property type="component" value="Unassembled WGS sequence"/>
</dbReference>
<proteinExistence type="predicted"/>
<feature type="signal peptide" evidence="1">
    <location>
        <begin position="1"/>
        <end position="27"/>
    </location>
</feature>
<evidence type="ECO:0000313" key="4">
    <source>
        <dbReference type="Proteomes" id="UP001528912"/>
    </source>
</evidence>
<dbReference type="Gene3D" id="1.10.101.10">
    <property type="entry name" value="PGBD-like superfamily/PGBD"/>
    <property type="match status" value="1"/>
</dbReference>
<name>A0ABT6CB81_9MICO</name>
<organism evidence="3 4">
    <name type="scientific">Luteipulveratus flavus</name>
    <dbReference type="NCBI Taxonomy" id="3031728"/>
    <lineage>
        <taxon>Bacteria</taxon>
        <taxon>Bacillati</taxon>
        <taxon>Actinomycetota</taxon>
        <taxon>Actinomycetes</taxon>
        <taxon>Micrococcales</taxon>
        <taxon>Dermacoccaceae</taxon>
        <taxon>Luteipulveratus</taxon>
    </lineage>
</organism>
<dbReference type="InterPro" id="IPR036366">
    <property type="entry name" value="PGBDSf"/>
</dbReference>
<accession>A0ABT6CB81</accession>